<evidence type="ECO:0000313" key="2">
    <source>
        <dbReference type="EMBL" id="MEI5985561.1"/>
    </source>
</evidence>
<name>A0ABU8I765_9SPHI</name>
<dbReference type="GO" id="GO:0005524">
    <property type="term" value="F:ATP binding"/>
    <property type="evidence" value="ECO:0007669"/>
    <property type="project" value="UniProtKB-KW"/>
</dbReference>
<dbReference type="InterPro" id="IPR052735">
    <property type="entry name" value="NAD_biosynth-regulator"/>
</dbReference>
<accession>A0ABU8I765</accession>
<dbReference type="PANTHER" id="PTHR37512:SF1">
    <property type="entry name" value="NADR_TTD14 AAA DOMAIN-CONTAINING PROTEIN"/>
    <property type="match status" value="1"/>
</dbReference>
<protein>
    <submittedName>
        <fullName evidence="2">ATP-binding protein</fullName>
    </submittedName>
</protein>
<gene>
    <name evidence="2" type="ORF">VJ786_11695</name>
</gene>
<dbReference type="RefSeq" id="WP_306473101.1">
    <property type="nucleotide sequence ID" value="NZ_JAYLLN010000029.1"/>
</dbReference>
<feature type="domain" description="NadR/Ttd14 AAA" evidence="1">
    <location>
        <begin position="36"/>
        <end position="190"/>
    </location>
</feature>
<dbReference type="Gene3D" id="3.40.50.300">
    <property type="entry name" value="P-loop containing nucleotide triphosphate hydrolases"/>
    <property type="match status" value="1"/>
</dbReference>
<keyword evidence="3" id="KW-1185">Reference proteome</keyword>
<proteinExistence type="predicted"/>
<dbReference type="Pfam" id="PF13521">
    <property type="entry name" value="AAA_28"/>
    <property type="match status" value="1"/>
</dbReference>
<dbReference type="PANTHER" id="PTHR37512">
    <property type="entry name" value="TRIFUNCTIONAL NAD BIOSYNTHESIS/REGULATOR PROTEIN NADR"/>
    <property type="match status" value="1"/>
</dbReference>
<reference evidence="2 3" key="1">
    <citation type="submission" date="2024-01" db="EMBL/GenBank/DDBJ databases">
        <title>Sphingobacterium tenebrionis sp. nov., a novel endophyte isolated from tenebrio molitor intestines.</title>
        <authorList>
            <person name="Zhang C."/>
        </authorList>
    </citation>
    <scope>NUCLEOTIDE SEQUENCE [LARGE SCALE GENOMIC DNA]</scope>
    <source>
        <strain evidence="2 3">PU5-4</strain>
    </source>
</reference>
<dbReference type="SUPFAM" id="SSF52540">
    <property type="entry name" value="P-loop containing nucleoside triphosphate hydrolases"/>
    <property type="match status" value="1"/>
</dbReference>
<dbReference type="EMBL" id="JAYLLN010000029">
    <property type="protein sequence ID" value="MEI5985561.1"/>
    <property type="molecule type" value="Genomic_DNA"/>
</dbReference>
<comment type="caution">
    <text evidence="2">The sequence shown here is derived from an EMBL/GenBank/DDBJ whole genome shotgun (WGS) entry which is preliminary data.</text>
</comment>
<keyword evidence="2" id="KW-0067">ATP-binding</keyword>
<evidence type="ECO:0000313" key="3">
    <source>
        <dbReference type="Proteomes" id="UP001363035"/>
    </source>
</evidence>
<sequence length="206" mass="23630">MDIGIGGKPIRIFSNIAFMQEKEIAYMQGNESKTLKIAVVGPESTGKSTMANYLAEKLHTLCVPEYARFYCKNLNRAYTLQDEVNMFYGQVALEEAFLNRSPEILVCDTTILTVKIWCDHLFGSTPAEVTDEIAVRNYDFFLLMDIDLPWEDDPLRDFPEQREHFLDVWKKELKALNANYELISGLGEQRLQNGLEAVKRNLSGYE</sequence>
<dbReference type="InterPro" id="IPR027417">
    <property type="entry name" value="P-loop_NTPase"/>
</dbReference>
<organism evidence="2 3">
    <name type="scientific">Sphingobacterium tenebrionis</name>
    <dbReference type="NCBI Taxonomy" id="3111775"/>
    <lineage>
        <taxon>Bacteria</taxon>
        <taxon>Pseudomonadati</taxon>
        <taxon>Bacteroidota</taxon>
        <taxon>Sphingobacteriia</taxon>
        <taxon>Sphingobacteriales</taxon>
        <taxon>Sphingobacteriaceae</taxon>
        <taxon>Sphingobacterium</taxon>
    </lineage>
</organism>
<dbReference type="InterPro" id="IPR038727">
    <property type="entry name" value="NadR/Ttd14_AAA_dom"/>
</dbReference>
<keyword evidence="2" id="KW-0547">Nucleotide-binding</keyword>
<dbReference type="Proteomes" id="UP001363035">
    <property type="component" value="Unassembled WGS sequence"/>
</dbReference>
<evidence type="ECO:0000259" key="1">
    <source>
        <dbReference type="Pfam" id="PF13521"/>
    </source>
</evidence>